<evidence type="ECO:0000313" key="9">
    <source>
        <dbReference type="Proteomes" id="UP001186944"/>
    </source>
</evidence>
<keyword evidence="9" id="KW-1185">Reference proteome</keyword>
<dbReference type="InterPro" id="IPR023213">
    <property type="entry name" value="CAT-like_dom_sf"/>
</dbReference>
<evidence type="ECO:0000259" key="6">
    <source>
        <dbReference type="PROSITE" id="PS50968"/>
    </source>
</evidence>
<proteinExistence type="inferred from homology"/>
<dbReference type="AlphaFoldDB" id="A0AA88YFH0"/>
<dbReference type="PROSITE" id="PS50968">
    <property type="entry name" value="BIOTINYL_LIPOYL"/>
    <property type="match status" value="1"/>
</dbReference>
<comment type="similarity">
    <text evidence="1 4">Belongs to the 2-oxoacid dehydrogenase family.</text>
</comment>
<reference evidence="8" key="1">
    <citation type="submission" date="2019-08" db="EMBL/GenBank/DDBJ databases">
        <title>The improved chromosome-level genome for the pearl oyster Pinctada fucata martensii using PacBio sequencing and Hi-C.</title>
        <authorList>
            <person name="Zheng Z."/>
        </authorList>
    </citation>
    <scope>NUCLEOTIDE SEQUENCE</scope>
    <source>
        <strain evidence="8">ZZ-2019</strain>
        <tissue evidence="8">Adductor muscle</tissue>
    </source>
</reference>
<dbReference type="Pfam" id="PF00364">
    <property type="entry name" value="Biotin_lipoyl"/>
    <property type="match status" value="1"/>
</dbReference>
<dbReference type="Pfam" id="PF02817">
    <property type="entry name" value="E3_binding"/>
    <property type="match status" value="1"/>
</dbReference>
<name>A0AA88YFH0_PINIB</name>
<evidence type="ECO:0000256" key="5">
    <source>
        <dbReference type="SAM" id="MobiDB-lite"/>
    </source>
</evidence>
<dbReference type="InterPro" id="IPR011053">
    <property type="entry name" value="Single_hybrid_motif"/>
</dbReference>
<dbReference type="GO" id="GO:0045254">
    <property type="term" value="C:pyruvate dehydrogenase complex"/>
    <property type="evidence" value="ECO:0007669"/>
    <property type="project" value="InterPro"/>
</dbReference>
<dbReference type="InterPro" id="IPR036625">
    <property type="entry name" value="E3-bd_dom_sf"/>
</dbReference>
<keyword evidence="4" id="KW-0012">Acyltransferase</keyword>
<dbReference type="PANTHER" id="PTHR23151">
    <property type="entry name" value="DIHYDROLIPOAMIDE ACETYL/SUCCINYL-TRANSFERASE-RELATED"/>
    <property type="match status" value="1"/>
</dbReference>
<dbReference type="EC" id="2.3.1.-" evidence="4"/>
<keyword evidence="4" id="KW-0808">Transferase</keyword>
<dbReference type="CDD" id="cd06849">
    <property type="entry name" value="lipoyl_domain"/>
    <property type="match status" value="1"/>
</dbReference>
<dbReference type="InterPro" id="IPR001078">
    <property type="entry name" value="2-oxoacid_DH_actylTfrase"/>
</dbReference>
<dbReference type="InterPro" id="IPR003016">
    <property type="entry name" value="2-oxoA_DH_lipoyl-BS"/>
</dbReference>
<feature type="domain" description="Lipoyl-binding" evidence="6">
    <location>
        <begin position="1"/>
        <end position="72"/>
    </location>
</feature>
<accession>A0AA88YFH0</accession>
<evidence type="ECO:0000256" key="2">
    <source>
        <dbReference type="ARBA" id="ARBA00022823"/>
    </source>
</evidence>
<evidence type="ECO:0000313" key="8">
    <source>
        <dbReference type="EMBL" id="KAK3103900.1"/>
    </source>
</evidence>
<dbReference type="GO" id="GO:0006086">
    <property type="term" value="P:pyruvate decarboxylation to acetyl-CoA"/>
    <property type="evidence" value="ECO:0007669"/>
    <property type="project" value="InterPro"/>
</dbReference>
<dbReference type="EMBL" id="VSWD01000005">
    <property type="protein sequence ID" value="KAK3103900.1"/>
    <property type="molecule type" value="Genomic_DNA"/>
</dbReference>
<dbReference type="SUPFAM" id="SSF47005">
    <property type="entry name" value="Peripheral subunit-binding domain of 2-oxo acid dehydrogenase complex"/>
    <property type="match status" value="1"/>
</dbReference>
<sequence length="438" mass="46851">MPALSPTMTEGTIVKWHKKEGDTVSPGDILCDIQTDKAVVTMDTEEEGILAKIIMPENSKDIKIGTLIALMVEEGDDWKNVEVPDTTSTPSTTAAQPESSQQQTGGDIATTVEGGRIRMSPSARKLLEEYNIQNPQQVAATGPHGMINKGDVLKFVSSKNLTKVDLSVQPTSTKTPASPAVSTAPPPVSAPPQAAGTSYHTEEVEYDDISTSSMRKTIAKRLTESKTTIPHAYVSIDCNMGTVSNLRKEIVASGIKCSINDFIIKAAGLSLQMVPKVNSLFHGDKLELTSAVDISVAVATDQGLITPIVKSAATLGVDQISSTVKVLATKAREGKLQLHEFQGGSFTISNLGMFGISEFSAVINPPQTAILAVGGSRLVVSEDGKPQTNMTVTLSYDTRALDETEASHFLEMFKNIMENPSMMTVGLSKSEKQETMFM</sequence>
<comment type="cofactor">
    <cofactor evidence="4">
        <name>(R)-lipoate</name>
        <dbReference type="ChEBI" id="CHEBI:83088"/>
    </cofactor>
</comment>
<evidence type="ECO:0000256" key="1">
    <source>
        <dbReference type="ARBA" id="ARBA00007317"/>
    </source>
</evidence>
<feature type="compositionally biased region" description="Low complexity" evidence="5">
    <location>
        <begin position="169"/>
        <end position="183"/>
    </location>
</feature>
<dbReference type="PROSITE" id="PS00189">
    <property type="entry name" value="LIPOYL"/>
    <property type="match status" value="1"/>
</dbReference>
<protein>
    <recommendedName>
        <fullName evidence="4">Dihydrolipoamide acetyltransferase component of pyruvate dehydrogenase complex</fullName>
        <ecNumber evidence="4">2.3.1.-</ecNumber>
    </recommendedName>
</protein>
<dbReference type="InterPro" id="IPR004167">
    <property type="entry name" value="PSBD"/>
</dbReference>
<dbReference type="InterPro" id="IPR045257">
    <property type="entry name" value="E2/Pdx1"/>
</dbReference>
<dbReference type="Gene3D" id="4.10.320.10">
    <property type="entry name" value="E3-binding domain"/>
    <property type="match status" value="1"/>
</dbReference>
<feature type="region of interest" description="Disordered" evidence="5">
    <location>
        <begin position="79"/>
        <end position="108"/>
    </location>
</feature>
<dbReference type="FunFam" id="2.40.50.100:FF:000010">
    <property type="entry name" value="Acetyltransferase component of pyruvate dehydrogenase complex"/>
    <property type="match status" value="1"/>
</dbReference>
<dbReference type="SUPFAM" id="SSF51230">
    <property type="entry name" value="Single hybrid motif"/>
    <property type="match status" value="1"/>
</dbReference>
<keyword evidence="3" id="KW-0809">Transit peptide</keyword>
<feature type="region of interest" description="Disordered" evidence="5">
    <location>
        <begin position="167"/>
        <end position="207"/>
    </location>
</feature>
<dbReference type="SUPFAM" id="SSF52777">
    <property type="entry name" value="CoA-dependent acyltransferases"/>
    <property type="match status" value="1"/>
</dbReference>
<organism evidence="8 9">
    <name type="scientific">Pinctada imbricata</name>
    <name type="common">Atlantic pearl-oyster</name>
    <name type="synonym">Pinctada martensii</name>
    <dbReference type="NCBI Taxonomy" id="66713"/>
    <lineage>
        <taxon>Eukaryota</taxon>
        <taxon>Metazoa</taxon>
        <taxon>Spiralia</taxon>
        <taxon>Lophotrochozoa</taxon>
        <taxon>Mollusca</taxon>
        <taxon>Bivalvia</taxon>
        <taxon>Autobranchia</taxon>
        <taxon>Pteriomorphia</taxon>
        <taxon>Pterioida</taxon>
        <taxon>Pterioidea</taxon>
        <taxon>Pteriidae</taxon>
        <taxon>Pinctada</taxon>
    </lineage>
</organism>
<feature type="compositionally biased region" description="Low complexity" evidence="5">
    <location>
        <begin position="86"/>
        <end position="100"/>
    </location>
</feature>
<evidence type="ECO:0000259" key="7">
    <source>
        <dbReference type="PROSITE" id="PS51826"/>
    </source>
</evidence>
<comment type="caution">
    <text evidence="8">The sequence shown here is derived from an EMBL/GenBank/DDBJ whole genome shotgun (WGS) entry which is preliminary data.</text>
</comment>
<dbReference type="Gene3D" id="3.30.559.10">
    <property type="entry name" value="Chloramphenicol acetyltransferase-like domain"/>
    <property type="match status" value="1"/>
</dbReference>
<evidence type="ECO:0000256" key="3">
    <source>
        <dbReference type="ARBA" id="ARBA00022946"/>
    </source>
</evidence>
<evidence type="ECO:0000256" key="4">
    <source>
        <dbReference type="RuleBase" id="RU003423"/>
    </source>
</evidence>
<dbReference type="GO" id="GO:0016746">
    <property type="term" value="F:acyltransferase activity"/>
    <property type="evidence" value="ECO:0007669"/>
    <property type="project" value="UniProtKB-KW"/>
</dbReference>
<dbReference type="Proteomes" id="UP001186944">
    <property type="component" value="Unassembled WGS sequence"/>
</dbReference>
<dbReference type="Gene3D" id="2.40.50.100">
    <property type="match status" value="1"/>
</dbReference>
<gene>
    <name evidence="8" type="ORF">FSP39_022783</name>
</gene>
<dbReference type="PANTHER" id="PTHR23151:SF90">
    <property type="entry name" value="DIHYDROLIPOYLLYSINE-RESIDUE ACETYLTRANSFERASE COMPONENT OF PYRUVATE DEHYDROGENASE COMPLEX, MITOCHONDRIAL-RELATED"/>
    <property type="match status" value="1"/>
</dbReference>
<keyword evidence="2 4" id="KW-0450">Lipoyl</keyword>
<feature type="domain" description="Peripheral subunit-binding (PSBD)" evidence="7">
    <location>
        <begin position="118"/>
        <end position="156"/>
    </location>
</feature>
<dbReference type="PROSITE" id="PS51826">
    <property type="entry name" value="PSBD"/>
    <property type="match status" value="1"/>
</dbReference>
<dbReference type="Pfam" id="PF00198">
    <property type="entry name" value="2-oxoacid_dh"/>
    <property type="match status" value="1"/>
</dbReference>
<dbReference type="GO" id="GO:0005739">
    <property type="term" value="C:mitochondrion"/>
    <property type="evidence" value="ECO:0007669"/>
    <property type="project" value="TreeGrafter"/>
</dbReference>
<dbReference type="InterPro" id="IPR000089">
    <property type="entry name" value="Biotin_lipoyl"/>
</dbReference>